<evidence type="ECO:0000313" key="2">
    <source>
        <dbReference type="Proteomes" id="UP000358366"/>
    </source>
</evidence>
<protein>
    <submittedName>
        <fullName evidence="1">Uncharacterized protein</fullName>
    </submittedName>
</protein>
<gene>
    <name evidence="1" type="ORF">DFSSTS7063_02205</name>
</gene>
<proteinExistence type="predicted"/>
<sequence>MAQIDIDTIKKLDKEHYSVHEKVVTTYSVFKVDEKKYVQFDTYGKSSRETPGKISQSIQIDKESAIIYSRYVKERISYINLQCI</sequence>
<accession>A0A564U7M2</accession>
<reference evidence="1 2" key="1">
    <citation type="submission" date="2019-07" db="EMBL/GenBank/DDBJ databases">
        <authorList>
            <person name="Hibberd C M."/>
            <person name="Gehrig L. J."/>
            <person name="Chang H.-W."/>
            <person name="Venkatesh S."/>
        </authorList>
    </citation>
    <scope>NUCLEOTIDE SEQUENCE [LARGE SCALE GENOMIC DNA]</scope>
    <source>
        <strain evidence="1">Dorea_formicigenerans_SSTS_Bg7063</strain>
    </source>
</reference>
<dbReference type="RefSeq" id="WP_144125175.1">
    <property type="nucleotide sequence ID" value="NZ_CABHNI010000041.1"/>
</dbReference>
<dbReference type="AlphaFoldDB" id="A0A564U7M2"/>
<name>A0A564U7M2_9FIRM</name>
<evidence type="ECO:0000313" key="1">
    <source>
        <dbReference type="EMBL" id="VUX15534.1"/>
    </source>
</evidence>
<dbReference type="Proteomes" id="UP000358366">
    <property type="component" value="Unassembled WGS sequence"/>
</dbReference>
<dbReference type="EMBL" id="CABHNI010000041">
    <property type="protein sequence ID" value="VUX15534.1"/>
    <property type="molecule type" value="Genomic_DNA"/>
</dbReference>
<organism evidence="1 2">
    <name type="scientific">Dorea formicigenerans</name>
    <dbReference type="NCBI Taxonomy" id="39486"/>
    <lineage>
        <taxon>Bacteria</taxon>
        <taxon>Bacillati</taxon>
        <taxon>Bacillota</taxon>
        <taxon>Clostridia</taxon>
        <taxon>Lachnospirales</taxon>
        <taxon>Lachnospiraceae</taxon>
        <taxon>Dorea</taxon>
    </lineage>
</organism>